<dbReference type="Gene3D" id="2.100.10.30">
    <property type="entry name" value="Jacalin-like lectin domain"/>
    <property type="match status" value="1"/>
</dbReference>
<keyword evidence="1" id="KW-1133">Transmembrane helix</keyword>
<evidence type="ECO:0000256" key="1">
    <source>
        <dbReference type="SAM" id="Phobius"/>
    </source>
</evidence>
<name>A0A8H2WF29_9AGAM</name>
<accession>A0A8H2WF29</accession>
<feature type="transmembrane region" description="Helical" evidence="1">
    <location>
        <begin position="394"/>
        <end position="416"/>
    </location>
</feature>
<feature type="transmembrane region" description="Helical" evidence="1">
    <location>
        <begin position="327"/>
        <end position="349"/>
    </location>
</feature>
<dbReference type="InterPro" id="IPR036404">
    <property type="entry name" value="Jacalin-like_lectin_dom_sf"/>
</dbReference>
<sequence>MSKLSGLPDIPASVGGQSIPDFINFEIVGDGKLPARHEVPPEFDFSIKKSPVSGLDSGKQFDEGAVWYPLREVKFACSDAGLGHYQGHYHGRSTAPVGKLSSADSNGLKLNKDKYVVGFRAYSNNNVIEGVRVWTNDGNHKDFGKVQGPTEYGKDPEAFFVPEDHEIVNFFGHMNVYGRHLDDEHIHGLGASYTRRLASIAARAPTSVLNASDPKLNPILSQTYLDASTQQQWANNNMGAIVSKRDQASKDLAPLYENINKNGDKAWTHVRDPKNGQEYYTCYNDKAIVWSYVTDKPGAMGSNDVKTSIISIGSFSKTQNFMGLSGYIWDNIPATSVAAVIGLAVTFLIQPLLVQGITWGIAFAAAQFATYLAAAGAPTLAALVPASVATGGGLIIAGAIGIFVAFGVLALFSWIWKKFWLVINVYNFDANHEWRSIDHYNDNGEIPSGEWLPKTIPTFKPKDSVVFPPGFEPQQPLESVVTYLAMTWGNDSTFMQGVGQGVLMGRQDNRAGVALKYVIHYWKDNEIGLKYIDGNPTSFNLKDFYNNGAWVKAYSTQASSPDLMITGHTPKLGGSSENDYYYDVCIGLPPRVTR</sequence>
<dbReference type="PROSITE" id="PS51752">
    <property type="entry name" value="JACALIN_LECTIN"/>
    <property type="match status" value="1"/>
</dbReference>
<dbReference type="EMBL" id="CAJMWT010001036">
    <property type="protein sequence ID" value="CAE6373977.1"/>
    <property type="molecule type" value="Genomic_DNA"/>
</dbReference>
<evidence type="ECO:0000313" key="3">
    <source>
        <dbReference type="EMBL" id="CAE6373977.1"/>
    </source>
</evidence>
<keyword evidence="1" id="KW-0812">Transmembrane</keyword>
<comment type="caution">
    <text evidence="3">The sequence shown here is derived from an EMBL/GenBank/DDBJ whole genome shotgun (WGS) entry which is preliminary data.</text>
</comment>
<protein>
    <recommendedName>
        <fullName evidence="2">Jacalin-type lectin domain-containing protein</fullName>
    </recommendedName>
</protein>
<gene>
    <name evidence="3" type="ORF">RDB_LOCUS20169</name>
</gene>
<feature type="transmembrane region" description="Helical" evidence="1">
    <location>
        <begin position="356"/>
        <end position="374"/>
    </location>
</feature>
<evidence type="ECO:0000259" key="2">
    <source>
        <dbReference type="PROSITE" id="PS51752"/>
    </source>
</evidence>
<feature type="domain" description="Jacalin-type lectin" evidence="2">
    <location>
        <begin position="47"/>
        <end position="195"/>
    </location>
</feature>
<dbReference type="OrthoDB" id="3163863at2759"/>
<dbReference type="Proteomes" id="UP000663843">
    <property type="component" value="Unassembled WGS sequence"/>
</dbReference>
<dbReference type="SUPFAM" id="SSF51101">
    <property type="entry name" value="Mannose-binding lectins"/>
    <property type="match status" value="1"/>
</dbReference>
<dbReference type="InterPro" id="IPR001229">
    <property type="entry name" value="Jacalin-like_lectin_dom"/>
</dbReference>
<dbReference type="AlphaFoldDB" id="A0A8H2WF29"/>
<organism evidence="3 4">
    <name type="scientific">Rhizoctonia solani</name>
    <dbReference type="NCBI Taxonomy" id="456999"/>
    <lineage>
        <taxon>Eukaryota</taxon>
        <taxon>Fungi</taxon>
        <taxon>Dikarya</taxon>
        <taxon>Basidiomycota</taxon>
        <taxon>Agaricomycotina</taxon>
        <taxon>Agaricomycetes</taxon>
        <taxon>Cantharellales</taxon>
        <taxon>Ceratobasidiaceae</taxon>
        <taxon>Rhizoctonia</taxon>
    </lineage>
</organism>
<evidence type="ECO:0000313" key="4">
    <source>
        <dbReference type="Proteomes" id="UP000663843"/>
    </source>
</evidence>
<keyword evidence="1" id="KW-0472">Membrane</keyword>
<proteinExistence type="predicted"/>
<reference evidence="3" key="1">
    <citation type="submission" date="2021-01" db="EMBL/GenBank/DDBJ databases">
        <authorList>
            <person name="Kaushik A."/>
        </authorList>
    </citation>
    <scope>NUCLEOTIDE SEQUENCE</scope>
    <source>
        <strain evidence="3">AG2-2IIIB</strain>
    </source>
</reference>